<evidence type="ECO:0000313" key="1">
    <source>
        <dbReference type="EMBL" id="MCC9643168.1"/>
    </source>
</evidence>
<proteinExistence type="predicted"/>
<protein>
    <recommendedName>
        <fullName evidence="3">HTH cro/C1-type domain-containing protein</fullName>
    </recommendedName>
</protein>
<sequence>MKKKAKKAKRAAIRARGQRVDAKEFGVDLDAILAEVRPYLEGTYDEIGQRAGNMTAATVSNLLNKHNRASLASVAALAHASGGRLIVKYEPPSPPSKKKGQSP</sequence>
<accession>A0ABS8NK41</accession>
<comment type="caution">
    <text evidence="1">The sequence shown here is derived from an EMBL/GenBank/DDBJ whole genome shotgun (WGS) entry which is preliminary data.</text>
</comment>
<organism evidence="1 2">
    <name type="scientific">Rhodopirellula halodulae</name>
    <dbReference type="NCBI Taxonomy" id="2894198"/>
    <lineage>
        <taxon>Bacteria</taxon>
        <taxon>Pseudomonadati</taxon>
        <taxon>Planctomycetota</taxon>
        <taxon>Planctomycetia</taxon>
        <taxon>Pirellulales</taxon>
        <taxon>Pirellulaceae</taxon>
        <taxon>Rhodopirellula</taxon>
    </lineage>
</organism>
<dbReference type="EMBL" id="JAJKFW010000023">
    <property type="protein sequence ID" value="MCC9643168.1"/>
    <property type="molecule type" value="Genomic_DNA"/>
</dbReference>
<reference evidence="1" key="1">
    <citation type="submission" date="2021-11" db="EMBL/GenBank/DDBJ databases">
        <title>Genome sequence.</title>
        <authorList>
            <person name="Sun Q."/>
        </authorList>
    </citation>
    <scope>NUCLEOTIDE SEQUENCE</scope>
    <source>
        <strain evidence="1">JC740</strain>
    </source>
</reference>
<dbReference type="RefSeq" id="WP_230274102.1">
    <property type="nucleotide sequence ID" value="NZ_JAJKFW010000023.1"/>
</dbReference>
<name>A0ABS8NK41_9BACT</name>
<evidence type="ECO:0000313" key="2">
    <source>
        <dbReference type="Proteomes" id="UP001430306"/>
    </source>
</evidence>
<keyword evidence="2" id="KW-1185">Reference proteome</keyword>
<evidence type="ECO:0008006" key="3">
    <source>
        <dbReference type="Google" id="ProtNLM"/>
    </source>
</evidence>
<gene>
    <name evidence="1" type="ORF">LOC71_12860</name>
</gene>
<dbReference type="Proteomes" id="UP001430306">
    <property type="component" value="Unassembled WGS sequence"/>
</dbReference>